<dbReference type="EMBL" id="ADLO01000054">
    <property type="protein sequence ID" value="KGF55785.1"/>
    <property type="molecule type" value="Genomic_DNA"/>
</dbReference>
<evidence type="ECO:0000259" key="13">
    <source>
        <dbReference type="PROSITE" id="PS51217"/>
    </source>
</evidence>
<dbReference type="InterPro" id="IPR014016">
    <property type="entry name" value="UvrD-like_ATP-bd"/>
</dbReference>
<dbReference type="Gene3D" id="1.10.486.10">
    <property type="entry name" value="PCRA, domain 4"/>
    <property type="match status" value="1"/>
</dbReference>
<dbReference type="Pfam" id="PF13361">
    <property type="entry name" value="UvrD_C"/>
    <property type="match status" value="1"/>
</dbReference>
<dbReference type="CDD" id="cd18807">
    <property type="entry name" value="SF1_C_UvrD"/>
    <property type="match status" value="1"/>
</dbReference>
<dbReference type="SUPFAM" id="SSF52540">
    <property type="entry name" value="P-loop containing nucleoside triphosphate hydrolases"/>
    <property type="match status" value="1"/>
</dbReference>
<comment type="caution">
    <text evidence="14">The sequence shown here is derived from an EMBL/GenBank/DDBJ whole genome shotgun (WGS) entry which is preliminary data.</text>
</comment>
<reference evidence="14 15" key="1">
    <citation type="submission" date="2011-08" db="EMBL/GenBank/DDBJ databases">
        <title>The Genome Sequence of Clostridium orbiscindens 1_3_50AFAA.</title>
        <authorList>
            <consortium name="The Broad Institute Genome Sequencing Platform"/>
            <person name="Earl A."/>
            <person name="Ward D."/>
            <person name="Feldgarden M."/>
            <person name="Gevers D."/>
            <person name="Daigneault M."/>
            <person name="Strauss J."/>
            <person name="Allen-Vercoe E."/>
            <person name="Young S.K."/>
            <person name="Zeng Q."/>
            <person name="Gargeya S."/>
            <person name="Fitzgerald M."/>
            <person name="Haas B."/>
            <person name="Abouelleil A."/>
            <person name="Alvarado L."/>
            <person name="Arachchi H.M."/>
            <person name="Berlin A."/>
            <person name="Brown A."/>
            <person name="Chapman S.B."/>
            <person name="Chen Z."/>
            <person name="Dunbar C."/>
            <person name="Freedman E."/>
            <person name="Gearin G."/>
            <person name="Gellesch M."/>
            <person name="Goldberg J."/>
            <person name="Griggs A."/>
            <person name="Gujja S."/>
            <person name="Heiman D."/>
            <person name="Howarth C."/>
            <person name="Larson L."/>
            <person name="Lui A."/>
            <person name="MacDonald P.J.P."/>
            <person name="Montmayeur A."/>
            <person name="Murphy C."/>
            <person name="Neiman D."/>
            <person name="Pearson M."/>
            <person name="Priest M."/>
            <person name="Roberts A."/>
            <person name="Saif S."/>
            <person name="Shea T."/>
            <person name="Shenoy N."/>
            <person name="Sisk P."/>
            <person name="Stolte C."/>
            <person name="Sykes S."/>
            <person name="Wortman J."/>
            <person name="Nusbaum C."/>
            <person name="Birren B."/>
        </authorList>
    </citation>
    <scope>NUCLEOTIDE SEQUENCE [LARGE SCALE GENOMIC DNA]</scope>
    <source>
        <strain evidence="14 15">1_3_50AFAA</strain>
    </source>
</reference>
<dbReference type="InterPro" id="IPR027417">
    <property type="entry name" value="P-loop_NTPase"/>
</dbReference>
<dbReference type="InterPro" id="IPR013986">
    <property type="entry name" value="DExx_box_DNA_helicase_dom_sf"/>
</dbReference>
<dbReference type="Pfam" id="PF00580">
    <property type="entry name" value="UvrD-helicase"/>
    <property type="match status" value="1"/>
</dbReference>
<keyword evidence="3 11" id="KW-0378">Hydrolase</keyword>
<dbReference type="eggNOG" id="COG0210">
    <property type="taxonomic scope" value="Bacteria"/>
</dbReference>
<evidence type="ECO:0000256" key="4">
    <source>
        <dbReference type="ARBA" id="ARBA00022806"/>
    </source>
</evidence>
<dbReference type="GO" id="GO:0016887">
    <property type="term" value="F:ATP hydrolysis activity"/>
    <property type="evidence" value="ECO:0007669"/>
    <property type="project" value="RHEA"/>
</dbReference>
<keyword evidence="15" id="KW-1185">Reference proteome</keyword>
<feature type="domain" description="UvrD-like helicase C-terminal" evidence="13">
    <location>
        <begin position="294"/>
        <end position="561"/>
    </location>
</feature>
<evidence type="ECO:0000256" key="6">
    <source>
        <dbReference type="ARBA" id="ARBA00023125"/>
    </source>
</evidence>
<evidence type="ECO:0000256" key="9">
    <source>
        <dbReference type="ARBA" id="ARBA00034808"/>
    </source>
</evidence>
<name>A0A096B9S6_FLAPL</name>
<evidence type="ECO:0000313" key="15">
    <source>
        <dbReference type="Proteomes" id="UP000029585"/>
    </source>
</evidence>
<dbReference type="Gene3D" id="3.40.50.300">
    <property type="entry name" value="P-loop containing nucleotide triphosphate hydrolases"/>
    <property type="match status" value="2"/>
</dbReference>
<comment type="similarity">
    <text evidence="1">Belongs to the helicase family. UvrD subfamily.</text>
</comment>
<feature type="binding site" evidence="11">
    <location>
        <begin position="27"/>
        <end position="34"/>
    </location>
    <ligand>
        <name>ATP</name>
        <dbReference type="ChEBI" id="CHEBI:30616"/>
    </ligand>
</feature>
<keyword evidence="4 11" id="KW-0347">Helicase</keyword>
<evidence type="ECO:0000256" key="11">
    <source>
        <dbReference type="PROSITE-ProRule" id="PRU00560"/>
    </source>
</evidence>
<dbReference type="PROSITE" id="PS51198">
    <property type="entry name" value="UVRD_HELICASE_ATP_BIND"/>
    <property type="match status" value="1"/>
</dbReference>
<protein>
    <recommendedName>
        <fullName evidence="9">DNA 3'-5' helicase</fullName>
        <ecNumber evidence="9">5.6.2.4</ecNumber>
    </recommendedName>
</protein>
<evidence type="ECO:0000256" key="7">
    <source>
        <dbReference type="ARBA" id="ARBA00023235"/>
    </source>
</evidence>
<dbReference type="GO" id="GO:0000725">
    <property type="term" value="P:recombinational repair"/>
    <property type="evidence" value="ECO:0007669"/>
    <property type="project" value="TreeGrafter"/>
</dbReference>
<comment type="catalytic activity">
    <reaction evidence="10">
        <text>ATP + H2O = ADP + phosphate + H(+)</text>
        <dbReference type="Rhea" id="RHEA:13065"/>
        <dbReference type="ChEBI" id="CHEBI:15377"/>
        <dbReference type="ChEBI" id="CHEBI:15378"/>
        <dbReference type="ChEBI" id="CHEBI:30616"/>
        <dbReference type="ChEBI" id="CHEBI:43474"/>
        <dbReference type="ChEBI" id="CHEBI:456216"/>
        <dbReference type="EC" id="5.6.2.4"/>
    </reaction>
</comment>
<keyword evidence="7" id="KW-0413">Isomerase</keyword>
<sequence length="732" mass="83219">MEDLLEGLNRAQREAVTATEGFVRVIAGAGSGKTRALSHRFAFLVNELGILPGNILCVTFTNKSAAEMRQRIHRLTGDDDTGYINTFHGFCVSVLQEDSHAVGYPKSFLVLDNADIDAMLQMIYEERGLSLRDMTFRAARDMIEIRKLFKEPEYYRDMLSLSLDALKQRYLDAVQAGDMIFYGYLYQERKCFGLDYNDLIKFTLHIFQENEAIRLKWQKRLEYIMIDEFQDIDGLQYGLMEVLCGYHRNLFIVGDPDQTIYTWRGANVKYLLDFDKQFPGTKTILMTENYRSTPEILSAANALIAQNAARIPKELRPTLPSGGPVLCHFGENPVTEAGWMAGEMSKLREKGVPYRDMAVLYRAHYVTRAVEGVLLREKIPYTIYSGVPFFSRMEIKDALSYLRMLAYRDDLSFRRIVNAPKRNLGKRRMAFLDEYAAQQGCSLYRALQECLDEPLFKGTRARSLVSLIEGLSVGCEGRPVSEVLSAVLNESGYEAMLRTEGSQERLDNLAELKQAVYEYETTCGEECTLEHYLSHVALFTNSDTGEVGDRVKLMTVHAAKGLEFPYVFLCGMNEGIFPSRKVRTRQGMEEERRLAFVAVTRAEKGLYLSEADGTNFDGSPRYPSRFLLDMWGTFIPVPEPQEGLLKAARGYAESSNRALPPDDSAVLLPVGQRVRHFVFGLGRVLDVDLNRGAHLVQFDDMETPRRISFRAKLEAWPEDVPSTGERQNSDYE</sequence>
<dbReference type="PATRIC" id="fig|742738.3.peg.1667"/>
<dbReference type="InterPro" id="IPR000212">
    <property type="entry name" value="DNA_helicase_UvrD/REP"/>
</dbReference>
<gene>
    <name evidence="14" type="ORF">HMPREF9460_01619</name>
</gene>
<dbReference type="EC" id="5.6.2.4" evidence="9"/>
<keyword evidence="6" id="KW-0238">DNA-binding</keyword>
<dbReference type="GO" id="GO:0005524">
    <property type="term" value="F:ATP binding"/>
    <property type="evidence" value="ECO:0007669"/>
    <property type="project" value="UniProtKB-UniRule"/>
</dbReference>
<dbReference type="InterPro" id="IPR014017">
    <property type="entry name" value="DNA_helicase_UvrD-like_C"/>
</dbReference>
<evidence type="ECO:0000256" key="2">
    <source>
        <dbReference type="ARBA" id="ARBA00022741"/>
    </source>
</evidence>
<proteinExistence type="inferred from homology"/>
<dbReference type="GO" id="GO:0005829">
    <property type="term" value="C:cytosol"/>
    <property type="evidence" value="ECO:0007669"/>
    <property type="project" value="TreeGrafter"/>
</dbReference>
<evidence type="ECO:0000256" key="10">
    <source>
        <dbReference type="ARBA" id="ARBA00048988"/>
    </source>
</evidence>
<dbReference type="PANTHER" id="PTHR11070">
    <property type="entry name" value="UVRD / RECB / PCRA DNA HELICASE FAMILY MEMBER"/>
    <property type="match status" value="1"/>
</dbReference>
<dbReference type="HOGENOM" id="CLU_004585_5_2_9"/>
<dbReference type="RefSeq" id="WP_044940324.1">
    <property type="nucleotide sequence ID" value="NZ_KN174162.1"/>
</dbReference>
<evidence type="ECO:0000256" key="8">
    <source>
        <dbReference type="ARBA" id="ARBA00034617"/>
    </source>
</evidence>
<dbReference type="CDD" id="cd17932">
    <property type="entry name" value="DEXQc_UvrD"/>
    <property type="match status" value="1"/>
</dbReference>
<evidence type="ECO:0000259" key="12">
    <source>
        <dbReference type="PROSITE" id="PS51198"/>
    </source>
</evidence>
<organism evidence="14 15">
    <name type="scientific">Flavonifractor plautii 1_3_50AFAA</name>
    <dbReference type="NCBI Taxonomy" id="742738"/>
    <lineage>
        <taxon>Bacteria</taxon>
        <taxon>Bacillati</taxon>
        <taxon>Bacillota</taxon>
        <taxon>Clostridia</taxon>
        <taxon>Eubacteriales</taxon>
        <taxon>Oscillospiraceae</taxon>
        <taxon>Flavonifractor</taxon>
    </lineage>
</organism>
<dbReference type="Proteomes" id="UP000029585">
    <property type="component" value="Unassembled WGS sequence"/>
</dbReference>
<comment type="catalytic activity">
    <reaction evidence="8">
        <text>Couples ATP hydrolysis with the unwinding of duplex DNA by translocating in the 3'-5' direction.</text>
        <dbReference type="EC" id="5.6.2.4"/>
    </reaction>
</comment>
<keyword evidence="5 11" id="KW-0067">ATP-binding</keyword>
<dbReference type="GO" id="GO:0043138">
    <property type="term" value="F:3'-5' DNA helicase activity"/>
    <property type="evidence" value="ECO:0007669"/>
    <property type="project" value="UniProtKB-EC"/>
</dbReference>
<dbReference type="GO" id="GO:0003677">
    <property type="term" value="F:DNA binding"/>
    <property type="evidence" value="ECO:0007669"/>
    <property type="project" value="UniProtKB-KW"/>
</dbReference>
<feature type="domain" description="UvrD-like helicase ATP-binding" evidence="12">
    <location>
        <begin position="6"/>
        <end position="293"/>
    </location>
</feature>
<evidence type="ECO:0000256" key="5">
    <source>
        <dbReference type="ARBA" id="ARBA00022840"/>
    </source>
</evidence>
<dbReference type="PROSITE" id="PS51217">
    <property type="entry name" value="UVRD_HELICASE_CTER"/>
    <property type="match status" value="1"/>
</dbReference>
<dbReference type="AlphaFoldDB" id="A0A096B9S6"/>
<dbReference type="GO" id="GO:0033202">
    <property type="term" value="C:DNA helicase complex"/>
    <property type="evidence" value="ECO:0007669"/>
    <property type="project" value="TreeGrafter"/>
</dbReference>
<keyword evidence="2 11" id="KW-0547">Nucleotide-binding</keyword>
<evidence type="ECO:0000256" key="3">
    <source>
        <dbReference type="ARBA" id="ARBA00022801"/>
    </source>
</evidence>
<evidence type="ECO:0000256" key="1">
    <source>
        <dbReference type="ARBA" id="ARBA00009922"/>
    </source>
</evidence>
<evidence type="ECO:0000313" key="14">
    <source>
        <dbReference type="EMBL" id="KGF55785.1"/>
    </source>
</evidence>
<dbReference type="PANTHER" id="PTHR11070:SF2">
    <property type="entry name" value="ATP-DEPENDENT DNA HELICASE SRS2"/>
    <property type="match status" value="1"/>
</dbReference>
<dbReference type="Gene3D" id="1.10.10.160">
    <property type="match status" value="1"/>
</dbReference>
<accession>A0A096B9S6</accession>